<evidence type="ECO:0000256" key="4">
    <source>
        <dbReference type="ARBA" id="ARBA00023163"/>
    </source>
</evidence>
<dbReference type="InterPro" id="IPR014284">
    <property type="entry name" value="RNA_pol_sigma-70_dom"/>
</dbReference>
<dbReference type="InterPro" id="IPR013325">
    <property type="entry name" value="RNA_pol_sigma_r2"/>
</dbReference>
<comment type="caution">
    <text evidence="6">The sequence shown here is derived from an EMBL/GenBank/DDBJ whole genome shotgun (WGS) entry which is preliminary data.</text>
</comment>
<accession>A0A644YJ87</accession>
<dbReference type="SUPFAM" id="SSF88659">
    <property type="entry name" value="Sigma3 and sigma4 domains of RNA polymerase sigma factors"/>
    <property type="match status" value="1"/>
</dbReference>
<proteinExistence type="inferred from homology"/>
<dbReference type="AlphaFoldDB" id="A0A644YJ87"/>
<evidence type="ECO:0000256" key="3">
    <source>
        <dbReference type="ARBA" id="ARBA00023082"/>
    </source>
</evidence>
<dbReference type="InterPro" id="IPR039425">
    <property type="entry name" value="RNA_pol_sigma-70-like"/>
</dbReference>
<dbReference type="PANTHER" id="PTHR43133">
    <property type="entry name" value="RNA POLYMERASE ECF-TYPE SIGMA FACTO"/>
    <property type="match status" value="1"/>
</dbReference>
<organism evidence="6">
    <name type="scientific">bioreactor metagenome</name>
    <dbReference type="NCBI Taxonomy" id="1076179"/>
    <lineage>
        <taxon>unclassified sequences</taxon>
        <taxon>metagenomes</taxon>
        <taxon>ecological metagenomes</taxon>
    </lineage>
</organism>
<reference evidence="6" key="1">
    <citation type="submission" date="2019-08" db="EMBL/GenBank/DDBJ databases">
        <authorList>
            <person name="Kucharzyk K."/>
            <person name="Murdoch R.W."/>
            <person name="Higgins S."/>
            <person name="Loffler F."/>
        </authorList>
    </citation>
    <scope>NUCLEOTIDE SEQUENCE</scope>
</reference>
<dbReference type="Gene3D" id="1.10.10.10">
    <property type="entry name" value="Winged helix-like DNA-binding domain superfamily/Winged helix DNA-binding domain"/>
    <property type="match status" value="1"/>
</dbReference>
<dbReference type="EMBL" id="VSSQ01005232">
    <property type="protein sequence ID" value="MPM28357.1"/>
    <property type="molecule type" value="Genomic_DNA"/>
</dbReference>
<comment type="similarity">
    <text evidence="1">Belongs to the sigma-70 factor family. ECF subfamily.</text>
</comment>
<dbReference type="InterPro" id="IPR013324">
    <property type="entry name" value="RNA_pol_sigma_r3/r4-like"/>
</dbReference>
<dbReference type="InterPro" id="IPR036388">
    <property type="entry name" value="WH-like_DNA-bd_sf"/>
</dbReference>
<dbReference type="GO" id="GO:0016987">
    <property type="term" value="F:sigma factor activity"/>
    <property type="evidence" value="ECO:0007669"/>
    <property type="project" value="UniProtKB-KW"/>
</dbReference>
<evidence type="ECO:0000259" key="5">
    <source>
        <dbReference type="Pfam" id="PF08281"/>
    </source>
</evidence>
<dbReference type="PANTHER" id="PTHR43133:SF46">
    <property type="entry name" value="RNA POLYMERASE SIGMA-70 FACTOR ECF SUBFAMILY"/>
    <property type="match status" value="1"/>
</dbReference>
<dbReference type="GO" id="GO:0006352">
    <property type="term" value="P:DNA-templated transcription initiation"/>
    <property type="evidence" value="ECO:0007669"/>
    <property type="project" value="InterPro"/>
</dbReference>
<keyword evidence="4" id="KW-0804">Transcription</keyword>
<evidence type="ECO:0000313" key="6">
    <source>
        <dbReference type="EMBL" id="MPM28357.1"/>
    </source>
</evidence>
<dbReference type="SUPFAM" id="SSF88946">
    <property type="entry name" value="Sigma2 domain of RNA polymerase sigma factors"/>
    <property type="match status" value="1"/>
</dbReference>
<keyword evidence="2" id="KW-0805">Transcription regulation</keyword>
<evidence type="ECO:0000256" key="1">
    <source>
        <dbReference type="ARBA" id="ARBA00010641"/>
    </source>
</evidence>
<dbReference type="NCBIfam" id="TIGR02937">
    <property type="entry name" value="sigma70-ECF"/>
    <property type="match status" value="1"/>
</dbReference>
<dbReference type="CDD" id="cd06171">
    <property type="entry name" value="Sigma70_r4"/>
    <property type="match status" value="1"/>
</dbReference>
<dbReference type="GO" id="GO:0003677">
    <property type="term" value="F:DNA binding"/>
    <property type="evidence" value="ECO:0007669"/>
    <property type="project" value="InterPro"/>
</dbReference>
<feature type="domain" description="RNA polymerase sigma factor 70 region 4 type 2" evidence="5">
    <location>
        <begin position="133"/>
        <end position="184"/>
    </location>
</feature>
<keyword evidence="3" id="KW-0731">Sigma factor</keyword>
<sequence>MVEQSKFGKGMETVDIHWRRFLEKGDKFSFSVIYEKYVDELYSYGISLGVQKEVCKDALQDTFYKLYIARERLHHVENITAYLFKTFKHCLINLSKKERYGEKFESLPSAFEIHVTVLDDIINDEKIELIKKNVELLLNKLTPNQREVVYLKYMNGLQHSEIAEVLNINEESARKLLYRAMERLRKYASEDNLQDRLLLFCLFSLMRL</sequence>
<protein>
    <recommendedName>
        <fullName evidence="5">RNA polymerase sigma factor 70 region 4 type 2 domain-containing protein</fullName>
    </recommendedName>
</protein>
<dbReference type="Gene3D" id="1.10.1740.10">
    <property type="match status" value="1"/>
</dbReference>
<evidence type="ECO:0000256" key="2">
    <source>
        <dbReference type="ARBA" id="ARBA00023015"/>
    </source>
</evidence>
<gene>
    <name evidence="6" type="ORF">SDC9_74879</name>
</gene>
<dbReference type="InterPro" id="IPR013249">
    <property type="entry name" value="RNA_pol_sigma70_r4_t2"/>
</dbReference>
<dbReference type="Pfam" id="PF08281">
    <property type="entry name" value="Sigma70_r4_2"/>
    <property type="match status" value="1"/>
</dbReference>
<name>A0A644YJ87_9ZZZZ</name>